<comment type="caution">
    <text evidence="2">The sequence shown here is derived from an EMBL/GenBank/DDBJ whole genome shotgun (WGS) entry which is preliminary data.</text>
</comment>
<keyword evidence="3" id="KW-1185">Reference proteome</keyword>
<feature type="compositionally biased region" description="Low complexity" evidence="1">
    <location>
        <begin position="226"/>
        <end position="236"/>
    </location>
</feature>
<feature type="region of interest" description="Disordered" evidence="1">
    <location>
        <begin position="24"/>
        <end position="55"/>
    </location>
</feature>
<sequence length="376" mass="41803">MEGEHLDKGLIDQVRYHPRLCTHSQTPVHQSDVETQTDHSPGPTLLTEDVASSAPLGPTRTQILLANPERTTSLLSTASMASTLICVDWDSPAEAAEELERQGIKVVDFADPSSQSTSSRSTPTLFDPYSALGQYELYLFLNTHPVTGRNRTVPIPPLLVSRLLSPSLRFISESEIEERWLDIDKIEYGKFLGSKQRWGDDEGEDFRVVIPDKGLHRILSIMDSLSPSAASSSSSPSPLPPPPIPLRQNALRTPTGWHVPTLSERSRLLKLAQKDGRSRQFWGVDRIKHQDRALSVSSTSASTPTHTSLMFKLGLLEREDRNLGARDADDVEKQTREEDVELELGKRARWEDEAGVGDPSEGESKSKKRRVEDELG</sequence>
<feature type="compositionally biased region" description="Basic and acidic residues" evidence="1">
    <location>
        <begin position="324"/>
        <end position="352"/>
    </location>
</feature>
<gene>
    <name evidence="2" type="ORF">VKT23_012949</name>
</gene>
<evidence type="ECO:0000313" key="3">
    <source>
        <dbReference type="Proteomes" id="UP001498398"/>
    </source>
</evidence>
<feature type="region of interest" description="Disordered" evidence="1">
    <location>
        <begin position="324"/>
        <end position="376"/>
    </location>
</feature>
<dbReference type="EMBL" id="JBANRG010000033">
    <property type="protein sequence ID" value="KAK7450639.1"/>
    <property type="molecule type" value="Genomic_DNA"/>
</dbReference>
<reference evidence="2 3" key="1">
    <citation type="submission" date="2024-01" db="EMBL/GenBank/DDBJ databases">
        <title>A draft genome for the cacao thread blight pathogen Marasmiellus scandens.</title>
        <authorList>
            <person name="Baruah I.K."/>
            <person name="Leung J."/>
            <person name="Bukari Y."/>
            <person name="Amoako-Attah I."/>
            <person name="Meinhardt L.W."/>
            <person name="Bailey B.A."/>
            <person name="Cohen S.P."/>
        </authorList>
    </citation>
    <scope>NUCLEOTIDE SEQUENCE [LARGE SCALE GENOMIC DNA]</scope>
    <source>
        <strain evidence="2 3">GH-19</strain>
    </source>
</reference>
<organism evidence="2 3">
    <name type="scientific">Marasmiellus scandens</name>
    <dbReference type="NCBI Taxonomy" id="2682957"/>
    <lineage>
        <taxon>Eukaryota</taxon>
        <taxon>Fungi</taxon>
        <taxon>Dikarya</taxon>
        <taxon>Basidiomycota</taxon>
        <taxon>Agaricomycotina</taxon>
        <taxon>Agaricomycetes</taxon>
        <taxon>Agaricomycetidae</taxon>
        <taxon>Agaricales</taxon>
        <taxon>Marasmiineae</taxon>
        <taxon>Omphalotaceae</taxon>
        <taxon>Marasmiellus</taxon>
    </lineage>
</organism>
<accession>A0ABR1J9H2</accession>
<evidence type="ECO:0000256" key="1">
    <source>
        <dbReference type="SAM" id="MobiDB-lite"/>
    </source>
</evidence>
<evidence type="ECO:0000313" key="2">
    <source>
        <dbReference type="EMBL" id="KAK7450639.1"/>
    </source>
</evidence>
<protein>
    <submittedName>
        <fullName evidence="2">Uncharacterized protein</fullName>
    </submittedName>
</protein>
<feature type="compositionally biased region" description="Basic and acidic residues" evidence="1">
    <location>
        <begin position="362"/>
        <end position="376"/>
    </location>
</feature>
<proteinExistence type="predicted"/>
<feature type="region of interest" description="Disordered" evidence="1">
    <location>
        <begin position="226"/>
        <end position="251"/>
    </location>
</feature>
<dbReference type="Proteomes" id="UP001498398">
    <property type="component" value="Unassembled WGS sequence"/>
</dbReference>
<name>A0ABR1J9H2_9AGAR</name>